<reference evidence="1 2" key="1">
    <citation type="submission" date="2024-03" db="EMBL/GenBank/DDBJ databases">
        <title>Human intestinal bacterial collection.</title>
        <authorList>
            <person name="Pauvert C."/>
            <person name="Hitch T.C.A."/>
            <person name="Clavel T."/>
        </authorList>
    </citation>
    <scope>NUCLEOTIDE SEQUENCE [LARGE SCALE GENOMIC DNA]</scope>
    <source>
        <strain evidence="1 2">CLA-AA-H81</strain>
    </source>
</reference>
<sequence>MHVSYGLDDGFPPSLPFEIALGDILAKAIAMSAQALQSLPKDQRLLIIGTTPIHGGLLVFIKHAVSPDIPDDKNDLLREAPYAQFVPDLNQFSRLYEATFRYDLHNHLASLYLTIPYQT</sequence>
<protein>
    <recommendedName>
        <fullName evidence="3">AmmeMemoRadiSam system protein B</fullName>
    </recommendedName>
</protein>
<organism evidence="1 2">
    <name type="scientific">Megasphaera intestinihominis</name>
    <dbReference type="NCBI Taxonomy" id="3133159"/>
    <lineage>
        <taxon>Bacteria</taxon>
        <taxon>Bacillati</taxon>
        <taxon>Bacillota</taxon>
        <taxon>Negativicutes</taxon>
        <taxon>Veillonellales</taxon>
        <taxon>Veillonellaceae</taxon>
        <taxon>Megasphaera</taxon>
    </lineage>
</organism>
<comment type="caution">
    <text evidence="1">The sequence shown here is derived from an EMBL/GenBank/DDBJ whole genome shotgun (WGS) entry which is preliminary data.</text>
</comment>
<proteinExistence type="predicted"/>
<gene>
    <name evidence="1" type="ORF">WMO23_10895</name>
</gene>
<keyword evidence="2" id="KW-1185">Reference proteome</keyword>
<dbReference type="RefSeq" id="WP_292108286.1">
    <property type="nucleotide sequence ID" value="NZ_JBBMEU010000103.1"/>
</dbReference>
<evidence type="ECO:0000313" key="1">
    <source>
        <dbReference type="EMBL" id="MEQ2423231.1"/>
    </source>
</evidence>
<name>A0ABV1CYL0_9FIRM</name>
<accession>A0ABV1CYL0</accession>
<dbReference type="EMBL" id="JBBMEU010000103">
    <property type="protein sequence ID" value="MEQ2423231.1"/>
    <property type="molecule type" value="Genomic_DNA"/>
</dbReference>
<evidence type="ECO:0008006" key="3">
    <source>
        <dbReference type="Google" id="ProtNLM"/>
    </source>
</evidence>
<dbReference type="Proteomes" id="UP001433088">
    <property type="component" value="Unassembled WGS sequence"/>
</dbReference>
<evidence type="ECO:0000313" key="2">
    <source>
        <dbReference type="Proteomes" id="UP001433088"/>
    </source>
</evidence>